<dbReference type="EMBL" id="CP047898">
    <property type="protein sequence ID" value="QHK19845.1"/>
    <property type="molecule type" value="Genomic_DNA"/>
</dbReference>
<name>A0A6P1NGT5_9MICC</name>
<organism evidence="1 2">
    <name type="scientific">Pseudarthrobacter psychrotolerans</name>
    <dbReference type="NCBI Taxonomy" id="2697569"/>
    <lineage>
        <taxon>Bacteria</taxon>
        <taxon>Bacillati</taxon>
        <taxon>Actinomycetota</taxon>
        <taxon>Actinomycetes</taxon>
        <taxon>Micrococcales</taxon>
        <taxon>Micrococcaceae</taxon>
        <taxon>Pseudarthrobacter</taxon>
    </lineage>
</organism>
<gene>
    <name evidence="1" type="ORF">GU243_08960</name>
</gene>
<dbReference type="KEGG" id="psey:GU243_08960"/>
<evidence type="ECO:0000313" key="1">
    <source>
        <dbReference type="EMBL" id="QHK19845.1"/>
    </source>
</evidence>
<sequence>MKHEFVNPLKPIGYMEPEVLQHEAAVRLFIGRVATLVDELDSVARTVNADSPATARHLRLVSQQMSAMALTALETWPKGPQR</sequence>
<protein>
    <recommendedName>
        <fullName evidence="3">Signal transduction histidine kinase dimerisation/phosphoacceptor domain-containing protein</fullName>
    </recommendedName>
</protein>
<keyword evidence="2" id="KW-1185">Reference proteome</keyword>
<accession>A0A6P1NGT5</accession>
<dbReference type="AlphaFoldDB" id="A0A6P1NGT5"/>
<dbReference type="Proteomes" id="UP000464186">
    <property type="component" value="Chromosome"/>
</dbReference>
<reference evidence="1 2" key="1">
    <citation type="submission" date="2020-01" db="EMBL/GenBank/DDBJ databases">
        <title>Pseudarthrobacter psychrotolerans sp. nov., isolated from antarctic soil.</title>
        <authorList>
            <person name="Shin Y."/>
            <person name="Park W."/>
        </authorList>
    </citation>
    <scope>NUCLEOTIDE SEQUENCE [LARGE SCALE GENOMIC DNA]</scope>
    <source>
        <strain evidence="1 2">YJ56</strain>
    </source>
</reference>
<evidence type="ECO:0008006" key="3">
    <source>
        <dbReference type="Google" id="ProtNLM"/>
    </source>
</evidence>
<evidence type="ECO:0000313" key="2">
    <source>
        <dbReference type="Proteomes" id="UP000464186"/>
    </source>
</evidence>
<proteinExistence type="predicted"/>